<dbReference type="Pfam" id="PF13649">
    <property type="entry name" value="Methyltransf_25"/>
    <property type="match status" value="1"/>
</dbReference>
<accession>A0A927JD82</accession>
<dbReference type="GO" id="GO:0008168">
    <property type="term" value="F:methyltransferase activity"/>
    <property type="evidence" value="ECO:0007669"/>
    <property type="project" value="UniProtKB-KW"/>
</dbReference>
<dbReference type="AlphaFoldDB" id="A0A927JD82"/>
<reference evidence="3" key="1">
    <citation type="submission" date="2020-09" db="EMBL/GenBank/DDBJ databases">
        <title>Hoyosella lacisalsi sp. nov., a halotolerant actinobacterium isolated from soil of Lake Gudzhirganskoe.</title>
        <authorList>
            <person name="Yang Q."/>
            <person name="Guo P.Y."/>
            <person name="Liu S.W."/>
            <person name="Li F.N."/>
            <person name="Sun C.H."/>
        </authorList>
    </citation>
    <scope>NUCLEOTIDE SEQUENCE</scope>
    <source>
        <strain evidence="3">G463</strain>
    </source>
</reference>
<dbReference type="SUPFAM" id="SSF53335">
    <property type="entry name" value="S-adenosyl-L-methionine-dependent methyltransferases"/>
    <property type="match status" value="1"/>
</dbReference>
<dbReference type="PANTHER" id="PTHR43861">
    <property type="entry name" value="TRANS-ACONITATE 2-METHYLTRANSFERASE-RELATED"/>
    <property type="match status" value="1"/>
</dbReference>
<evidence type="ECO:0000256" key="1">
    <source>
        <dbReference type="ARBA" id="ARBA00022679"/>
    </source>
</evidence>
<dbReference type="Proteomes" id="UP000642993">
    <property type="component" value="Unassembled WGS sequence"/>
</dbReference>
<dbReference type="InterPro" id="IPR041698">
    <property type="entry name" value="Methyltransf_25"/>
</dbReference>
<sequence length="189" mass="20540">MVDWNERYRTEPQPWGGEPAALLPGLIEDLAPGSAIDLGCGEGRNARWLASLGWRVTAVDSSEQAIANARESDPEGRIRWTVADATTWHPEERVDLVLVSYLHLPAEALAALIRGAGHWLSPTGTMLYLGHARENLENGVGGPPDPSVLPTVALLAEAAAGLRVEQLHHQFRSTPKGRAIDVVLRARPW</sequence>
<feature type="domain" description="Methyltransferase" evidence="2">
    <location>
        <begin position="36"/>
        <end position="124"/>
    </location>
</feature>
<keyword evidence="1" id="KW-0808">Transferase</keyword>
<evidence type="ECO:0000313" key="3">
    <source>
        <dbReference type="EMBL" id="MBD8507089.1"/>
    </source>
</evidence>
<gene>
    <name evidence="3" type="ORF">HT102_11375</name>
</gene>
<dbReference type="GO" id="GO:0032259">
    <property type="term" value="P:methylation"/>
    <property type="evidence" value="ECO:0007669"/>
    <property type="project" value="UniProtKB-KW"/>
</dbReference>
<comment type="caution">
    <text evidence="3">The sequence shown here is derived from an EMBL/GenBank/DDBJ whole genome shotgun (WGS) entry which is preliminary data.</text>
</comment>
<evidence type="ECO:0000259" key="2">
    <source>
        <dbReference type="Pfam" id="PF13649"/>
    </source>
</evidence>
<dbReference type="CDD" id="cd02440">
    <property type="entry name" value="AdoMet_MTases"/>
    <property type="match status" value="1"/>
</dbReference>
<dbReference type="EMBL" id="JACYWE010000006">
    <property type="protein sequence ID" value="MBD8507089.1"/>
    <property type="molecule type" value="Genomic_DNA"/>
</dbReference>
<dbReference type="InterPro" id="IPR029063">
    <property type="entry name" value="SAM-dependent_MTases_sf"/>
</dbReference>
<dbReference type="Gene3D" id="3.40.50.150">
    <property type="entry name" value="Vaccinia Virus protein VP39"/>
    <property type="match status" value="1"/>
</dbReference>
<evidence type="ECO:0000313" key="4">
    <source>
        <dbReference type="Proteomes" id="UP000642993"/>
    </source>
</evidence>
<dbReference type="PANTHER" id="PTHR43861:SF3">
    <property type="entry name" value="PUTATIVE (AFU_ORTHOLOGUE AFUA_2G14390)-RELATED"/>
    <property type="match status" value="1"/>
</dbReference>
<protein>
    <submittedName>
        <fullName evidence="3">Methyltransferase domain-containing protein</fullName>
    </submittedName>
</protein>
<keyword evidence="3" id="KW-0489">Methyltransferase</keyword>
<proteinExistence type="predicted"/>
<organism evidence="3 4">
    <name type="scientific">Lolliginicoccus lacisalsi</name>
    <dbReference type="NCBI Taxonomy" id="2742202"/>
    <lineage>
        <taxon>Bacteria</taxon>
        <taxon>Bacillati</taxon>
        <taxon>Actinomycetota</taxon>
        <taxon>Actinomycetes</taxon>
        <taxon>Mycobacteriales</taxon>
        <taxon>Hoyosellaceae</taxon>
        <taxon>Lolliginicoccus</taxon>
    </lineage>
</organism>
<name>A0A927JD82_9ACTN</name>
<keyword evidence="4" id="KW-1185">Reference proteome</keyword>